<dbReference type="AlphaFoldDB" id="A0AAV4VX28"/>
<sequence>MAARVWIYCKLIIASETCKATIAAAVCLHNFLKLVDDTMLPLMGRYCLPGFSDTLSPDGDMIFGSWKQEDSALDHGRPH</sequence>
<dbReference type="Proteomes" id="UP001054945">
    <property type="component" value="Unassembled WGS sequence"/>
</dbReference>
<dbReference type="EMBL" id="BPLR01015192">
    <property type="protein sequence ID" value="GIY74264.1"/>
    <property type="molecule type" value="Genomic_DNA"/>
</dbReference>
<reference evidence="1 2" key="1">
    <citation type="submission" date="2021-06" db="EMBL/GenBank/DDBJ databases">
        <title>Caerostris extrusa draft genome.</title>
        <authorList>
            <person name="Kono N."/>
            <person name="Arakawa K."/>
        </authorList>
    </citation>
    <scope>NUCLEOTIDE SEQUENCE [LARGE SCALE GENOMIC DNA]</scope>
</reference>
<protein>
    <submittedName>
        <fullName evidence="1">Uncharacterized protein</fullName>
    </submittedName>
</protein>
<evidence type="ECO:0000313" key="2">
    <source>
        <dbReference type="Proteomes" id="UP001054945"/>
    </source>
</evidence>
<organism evidence="1 2">
    <name type="scientific">Caerostris extrusa</name>
    <name type="common">Bark spider</name>
    <name type="synonym">Caerostris bankana</name>
    <dbReference type="NCBI Taxonomy" id="172846"/>
    <lineage>
        <taxon>Eukaryota</taxon>
        <taxon>Metazoa</taxon>
        <taxon>Ecdysozoa</taxon>
        <taxon>Arthropoda</taxon>
        <taxon>Chelicerata</taxon>
        <taxon>Arachnida</taxon>
        <taxon>Araneae</taxon>
        <taxon>Araneomorphae</taxon>
        <taxon>Entelegynae</taxon>
        <taxon>Araneoidea</taxon>
        <taxon>Araneidae</taxon>
        <taxon>Caerostris</taxon>
    </lineage>
</organism>
<comment type="caution">
    <text evidence="1">The sequence shown here is derived from an EMBL/GenBank/DDBJ whole genome shotgun (WGS) entry which is preliminary data.</text>
</comment>
<evidence type="ECO:0000313" key="1">
    <source>
        <dbReference type="EMBL" id="GIY74264.1"/>
    </source>
</evidence>
<keyword evidence="2" id="KW-1185">Reference proteome</keyword>
<proteinExistence type="predicted"/>
<accession>A0AAV4VX28</accession>
<name>A0AAV4VX28_CAEEX</name>
<gene>
    <name evidence="1" type="ORF">CEXT_41961</name>
</gene>